<dbReference type="GO" id="GO:0003700">
    <property type="term" value="F:DNA-binding transcription factor activity"/>
    <property type="evidence" value="ECO:0007669"/>
    <property type="project" value="InterPro"/>
</dbReference>
<dbReference type="PATRIC" id="fig|298794.3.peg.5374"/>
<dbReference type="SMART" id="SM00345">
    <property type="entry name" value="HTH_GNTR"/>
    <property type="match status" value="1"/>
</dbReference>
<dbReference type="InterPro" id="IPR000524">
    <property type="entry name" value="Tscrpt_reg_HTH_GntR"/>
</dbReference>
<keyword evidence="6" id="KW-1185">Reference proteome</keyword>
<dbReference type="EMBL" id="LABY01000038">
    <property type="protein sequence ID" value="KMO41032.1"/>
    <property type="molecule type" value="Genomic_DNA"/>
</dbReference>
<comment type="caution">
    <text evidence="5">The sequence shown here is derived from an EMBL/GenBank/DDBJ whole genome shotgun (WGS) entry which is preliminary data.</text>
</comment>
<evidence type="ECO:0000259" key="4">
    <source>
        <dbReference type="PROSITE" id="PS50949"/>
    </source>
</evidence>
<dbReference type="InterPro" id="IPR036390">
    <property type="entry name" value="WH_DNA-bd_sf"/>
</dbReference>
<name>A0A0J6T5F5_9HYPH</name>
<dbReference type="Gene3D" id="1.10.10.10">
    <property type="entry name" value="Winged helix-like DNA-binding domain superfamily/Winged helix DNA-binding domain"/>
    <property type="match status" value="1"/>
</dbReference>
<organism evidence="5 6">
    <name type="scientific">Methylobacterium variabile</name>
    <dbReference type="NCBI Taxonomy" id="298794"/>
    <lineage>
        <taxon>Bacteria</taxon>
        <taxon>Pseudomonadati</taxon>
        <taxon>Pseudomonadota</taxon>
        <taxon>Alphaproteobacteria</taxon>
        <taxon>Hyphomicrobiales</taxon>
        <taxon>Methylobacteriaceae</taxon>
        <taxon>Methylobacterium</taxon>
    </lineage>
</organism>
<evidence type="ECO:0000256" key="2">
    <source>
        <dbReference type="ARBA" id="ARBA00023125"/>
    </source>
</evidence>
<keyword evidence="2" id="KW-0238">DNA-binding</keyword>
<dbReference type="AlphaFoldDB" id="A0A0J6T5F5"/>
<proteinExistence type="predicted"/>
<keyword evidence="3" id="KW-0804">Transcription</keyword>
<dbReference type="SMART" id="SM00895">
    <property type="entry name" value="FCD"/>
    <property type="match status" value="1"/>
</dbReference>
<evidence type="ECO:0000313" key="6">
    <source>
        <dbReference type="Proteomes" id="UP000035955"/>
    </source>
</evidence>
<accession>A0A0J6T5F5</accession>
<dbReference type="Pfam" id="PF07729">
    <property type="entry name" value="FCD"/>
    <property type="match status" value="1"/>
</dbReference>
<dbReference type="PROSITE" id="PS50949">
    <property type="entry name" value="HTH_GNTR"/>
    <property type="match status" value="1"/>
</dbReference>
<evidence type="ECO:0000256" key="1">
    <source>
        <dbReference type="ARBA" id="ARBA00023015"/>
    </source>
</evidence>
<dbReference type="Proteomes" id="UP000035955">
    <property type="component" value="Unassembled WGS sequence"/>
</dbReference>
<dbReference type="InterPro" id="IPR008920">
    <property type="entry name" value="TF_FadR/GntR_C"/>
</dbReference>
<evidence type="ECO:0000256" key="3">
    <source>
        <dbReference type="ARBA" id="ARBA00023163"/>
    </source>
</evidence>
<dbReference type="Pfam" id="PF00392">
    <property type="entry name" value="GntR"/>
    <property type="match status" value="1"/>
</dbReference>
<dbReference type="PRINTS" id="PR00035">
    <property type="entry name" value="HTHGNTR"/>
</dbReference>
<dbReference type="SUPFAM" id="SSF48008">
    <property type="entry name" value="GntR ligand-binding domain-like"/>
    <property type="match status" value="1"/>
</dbReference>
<dbReference type="GO" id="GO:0003677">
    <property type="term" value="F:DNA binding"/>
    <property type="evidence" value="ECO:0007669"/>
    <property type="project" value="UniProtKB-KW"/>
</dbReference>
<dbReference type="OrthoDB" id="8114900at2"/>
<evidence type="ECO:0000313" key="5">
    <source>
        <dbReference type="EMBL" id="KMO41032.1"/>
    </source>
</evidence>
<dbReference type="PANTHER" id="PTHR43537:SF50">
    <property type="entry name" value="TRANSCRIPTIONAL REGULATORY PROTEIN"/>
    <property type="match status" value="1"/>
</dbReference>
<feature type="domain" description="HTH gntR-type" evidence="4">
    <location>
        <begin position="27"/>
        <end position="94"/>
    </location>
</feature>
<dbReference type="InterPro" id="IPR036388">
    <property type="entry name" value="WH-like_DNA-bd_sf"/>
</dbReference>
<gene>
    <name evidence="5" type="ORF">VQ02_06525</name>
</gene>
<protein>
    <submittedName>
        <fullName evidence="5">Transcriptional regulator</fullName>
    </submittedName>
</protein>
<dbReference type="InterPro" id="IPR011711">
    <property type="entry name" value="GntR_C"/>
</dbReference>
<dbReference type="PANTHER" id="PTHR43537">
    <property type="entry name" value="TRANSCRIPTIONAL REGULATOR, GNTR FAMILY"/>
    <property type="match status" value="1"/>
</dbReference>
<sequence>MDPVRRPRGRPRKPVLLEPAAGLGPRLGLHDQAAQRLRALIVEGTLPAGGALVETELSAALGISRTPLREALKLLAVEGLVELRPNRSPRVAELRRDAVSALFEAIATIERGAAELAALRITAAELERLRQLQAEMEAHHAAGDLSSYFALNQQIHALIVAAARNGPLREAHEALHARAEIARRRALDSRARWDESVAEHRAILAALEARDPASAGRLLADHVGHTGTALLAGLAEADAEPDAA</sequence>
<dbReference type="CDD" id="cd07377">
    <property type="entry name" value="WHTH_GntR"/>
    <property type="match status" value="1"/>
</dbReference>
<reference evidence="5 6" key="1">
    <citation type="submission" date="2015-03" db="EMBL/GenBank/DDBJ databases">
        <title>Genome sequencing of Methylobacterium variabile DSM 16961.</title>
        <authorList>
            <person name="Chaudhry V."/>
            <person name="Patil P.B."/>
        </authorList>
    </citation>
    <scope>NUCLEOTIDE SEQUENCE [LARGE SCALE GENOMIC DNA]</scope>
    <source>
        <strain evidence="5 6">DSM 16961</strain>
    </source>
</reference>
<dbReference type="Gene3D" id="1.20.120.530">
    <property type="entry name" value="GntR ligand-binding domain-like"/>
    <property type="match status" value="1"/>
</dbReference>
<keyword evidence="1" id="KW-0805">Transcription regulation</keyword>
<dbReference type="RefSeq" id="WP_048443354.1">
    <property type="nucleotide sequence ID" value="NZ_LABY01000038.1"/>
</dbReference>
<dbReference type="SUPFAM" id="SSF46785">
    <property type="entry name" value="Winged helix' DNA-binding domain"/>
    <property type="match status" value="1"/>
</dbReference>